<feature type="domain" description="Semialdehyde dehydrogenase NAD-binding" evidence="5">
    <location>
        <begin position="4"/>
        <end position="117"/>
    </location>
</feature>
<dbReference type="SMART" id="SM00859">
    <property type="entry name" value="Semialdhyde_dh"/>
    <property type="match status" value="1"/>
</dbReference>
<reference evidence="7 8" key="2">
    <citation type="submission" date="2016-10" db="EMBL/GenBank/DDBJ databases">
        <authorList>
            <person name="de Groot N.N."/>
        </authorList>
    </citation>
    <scope>NUCLEOTIDE SEQUENCE [LARGE SCALE GENOMIC DNA]</scope>
    <source>
        <strain evidence="7 8">BS2772</strain>
    </source>
</reference>
<dbReference type="EMBL" id="JXDI01000001">
    <property type="protein sequence ID" value="KAF2410272.1"/>
    <property type="molecule type" value="Genomic_DNA"/>
</dbReference>
<dbReference type="EC" id="1.2.1.10" evidence="4"/>
<dbReference type="Pfam" id="PF03447">
    <property type="entry name" value="NAD_binding_3"/>
    <property type="match status" value="1"/>
</dbReference>
<evidence type="ECO:0000313" key="7">
    <source>
        <dbReference type="EMBL" id="SDN02205.1"/>
    </source>
</evidence>
<dbReference type="RefSeq" id="WP_083357070.1">
    <property type="nucleotide sequence ID" value="NZ_JBLHDY010000002.1"/>
</dbReference>
<dbReference type="PIRSF" id="PIRSF015689">
    <property type="entry name" value="Actaldh_dh_actl"/>
    <property type="match status" value="1"/>
</dbReference>
<organism evidence="7 8">
    <name type="scientific">Pseudomonas antarctica</name>
    <dbReference type="NCBI Taxonomy" id="219572"/>
    <lineage>
        <taxon>Bacteria</taxon>
        <taxon>Pseudomonadati</taxon>
        <taxon>Pseudomonadota</taxon>
        <taxon>Gammaproteobacteria</taxon>
        <taxon>Pseudomonadales</taxon>
        <taxon>Pseudomonadaceae</taxon>
        <taxon>Pseudomonas</taxon>
    </lineage>
</organism>
<dbReference type="GO" id="GO:0008774">
    <property type="term" value="F:acetaldehyde dehydrogenase (acetylating) activity"/>
    <property type="evidence" value="ECO:0007669"/>
    <property type="project" value="UniProtKB-UniRule"/>
</dbReference>
<feature type="binding site" evidence="4">
    <location>
        <position position="267"/>
    </location>
    <ligand>
        <name>NAD(+)</name>
        <dbReference type="ChEBI" id="CHEBI:57540"/>
    </ligand>
</feature>
<dbReference type="CDD" id="cd23933">
    <property type="entry name" value="ALDH_C"/>
    <property type="match status" value="1"/>
</dbReference>
<gene>
    <name evidence="6" type="primary">bphJ</name>
    <name evidence="6" type="ORF">PSAN_26990</name>
    <name evidence="7" type="ORF">SAMN04490179_2098</name>
</gene>
<dbReference type="NCBIfam" id="NF006157">
    <property type="entry name" value="PRK08300.1"/>
    <property type="match status" value="1"/>
</dbReference>
<name>A0A1G9Y174_9PSED</name>
<dbReference type="HAMAP" id="MF_01657">
    <property type="entry name" value="Ac_ald_DH_ac"/>
    <property type="match status" value="1"/>
</dbReference>
<dbReference type="SUPFAM" id="SSF51735">
    <property type="entry name" value="NAD(P)-binding Rossmann-fold domains"/>
    <property type="match status" value="1"/>
</dbReference>
<dbReference type="InterPro" id="IPR003361">
    <property type="entry name" value="Acetaldehyde_dehydrogenase"/>
</dbReference>
<reference evidence="6 9" key="1">
    <citation type="submission" date="2015-01" db="EMBL/GenBank/DDBJ databases">
        <title>Genome Sequence of Pseudomonas antarctica CMS 35.</title>
        <authorList>
            <person name="Voget S."/>
            <person name="Chow J."/>
            <person name="Daniel R."/>
            <person name="Streit W."/>
        </authorList>
    </citation>
    <scope>NUCLEOTIDE SEQUENCE [LARGE SCALE GENOMIC DNA]</scope>
    <source>
        <strain evidence="6 9">CMS 35</strain>
    </source>
</reference>
<dbReference type="InterPro" id="IPR015426">
    <property type="entry name" value="Acetylaldehyde_DH_C"/>
</dbReference>
<dbReference type="Pfam" id="PF09290">
    <property type="entry name" value="AcetDehyd-dimer"/>
    <property type="match status" value="1"/>
</dbReference>
<dbReference type="SUPFAM" id="SSF55347">
    <property type="entry name" value="Glyceraldehyde-3-phosphate dehydrogenase-like, C-terminal domain"/>
    <property type="match status" value="1"/>
</dbReference>
<accession>A0A1G9Y174</accession>
<keyword evidence="2 4" id="KW-0058">Aromatic hydrocarbons catabolism</keyword>
<dbReference type="Proteomes" id="UP000748067">
    <property type="component" value="Unassembled WGS sequence"/>
</dbReference>
<protein>
    <recommendedName>
        <fullName evidence="4">Acetaldehyde dehydrogenase</fullName>
        <ecNumber evidence="4">1.2.1.10</ecNumber>
    </recommendedName>
    <alternativeName>
        <fullName evidence="4">Acetaldehyde dehydrogenase [acetylating]</fullName>
    </alternativeName>
</protein>
<keyword evidence="3 4" id="KW-0520">NAD</keyword>
<keyword evidence="4 6" id="KW-0560">Oxidoreductase</keyword>
<evidence type="ECO:0000259" key="5">
    <source>
        <dbReference type="SMART" id="SM00859"/>
    </source>
</evidence>
<dbReference type="NCBIfam" id="TIGR03215">
    <property type="entry name" value="ac_ald_DH_ac"/>
    <property type="match status" value="1"/>
</dbReference>
<dbReference type="AlphaFoldDB" id="A0A1G9Y174"/>
<dbReference type="GO" id="GO:0051287">
    <property type="term" value="F:NAD binding"/>
    <property type="evidence" value="ECO:0007669"/>
    <property type="project" value="UniProtKB-UniRule"/>
</dbReference>
<dbReference type="GO" id="GO:0050661">
    <property type="term" value="F:NADP binding"/>
    <property type="evidence" value="ECO:0007669"/>
    <property type="project" value="InterPro"/>
</dbReference>
<dbReference type="InterPro" id="IPR005106">
    <property type="entry name" value="Asp/hSer_DH_NAD-bd"/>
</dbReference>
<dbReference type="OrthoDB" id="9786743at2"/>
<evidence type="ECO:0000313" key="8">
    <source>
        <dbReference type="Proteomes" id="UP000182470"/>
    </source>
</evidence>
<dbReference type="InterPro" id="IPR000534">
    <property type="entry name" value="Semialdehyde_DH_NAD-bd"/>
</dbReference>
<evidence type="ECO:0000313" key="9">
    <source>
        <dbReference type="Proteomes" id="UP000748067"/>
    </source>
</evidence>
<evidence type="ECO:0000256" key="4">
    <source>
        <dbReference type="HAMAP-Rule" id="MF_01657"/>
    </source>
</evidence>
<evidence type="ECO:0000256" key="1">
    <source>
        <dbReference type="ARBA" id="ARBA00009244"/>
    </source>
</evidence>
<feature type="active site" description="Acyl-thioester intermediate" evidence="4">
    <location>
        <position position="125"/>
    </location>
</feature>
<comment type="catalytic activity">
    <reaction evidence="4">
        <text>acetaldehyde + NAD(+) + CoA = acetyl-CoA + NADH + H(+)</text>
        <dbReference type="Rhea" id="RHEA:23288"/>
        <dbReference type="ChEBI" id="CHEBI:15343"/>
        <dbReference type="ChEBI" id="CHEBI:15378"/>
        <dbReference type="ChEBI" id="CHEBI:57287"/>
        <dbReference type="ChEBI" id="CHEBI:57288"/>
        <dbReference type="ChEBI" id="CHEBI:57540"/>
        <dbReference type="ChEBI" id="CHEBI:57945"/>
        <dbReference type="EC" id="1.2.1.10"/>
    </reaction>
</comment>
<dbReference type="Gene3D" id="3.40.50.720">
    <property type="entry name" value="NAD(P)-binding Rossmann-like Domain"/>
    <property type="match status" value="1"/>
</dbReference>
<keyword evidence="9" id="KW-1185">Reference proteome</keyword>
<dbReference type="Gene3D" id="3.30.360.10">
    <property type="entry name" value="Dihydrodipicolinate Reductase, domain 2"/>
    <property type="match status" value="1"/>
</dbReference>
<evidence type="ECO:0000256" key="3">
    <source>
        <dbReference type="ARBA" id="ARBA00023027"/>
    </source>
</evidence>
<feature type="binding site" evidence="4">
    <location>
        <begin position="10"/>
        <end position="13"/>
    </location>
    <ligand>
        <name>NAD(+)</name>
        <dbReference type="ChEBI" id="CHEBI:57540"/>
    </ligand>
</feature>
<comment type="similarity">
    <text evidence="1 4">Belongs to the acetaldehyde dehydrogenase family.</text>
</comment>
<dbReference type="Proteomes" id="UP000182470">
    <property type="component" value="Chromosome I"/>
</dbReference>
<sequence>MTLKTAIIGSGNIGCDILCKVLAHPNLDCTLVAGRSLHSSGLAFARDRGVATTADGIDGLFARINEFDLVFDATSAADHEAHAPRLIESGKAIINLTPASLGALCVPSLNGVELTEASNINMITCGGQASIPLAAAIARANPGVRYIEVVSSISAESAGPATRRNLSNYITTTENALSHFTGCKDVKAILNINPAKPNVFMQTAVSALIETVDLAATRREVERAVTQVQSAVPGYQVIVDLHYTEGRLFTMVRVEGAGDFLDPSAGNLDIITATATHMAALMARGRVTERAA</sequence>
<evidence type="ECO:0000256" key="2">
    <source>
        <dbReference type="ARBA" id="ARBA00022797"/>
    </source>
</evidence>
<evidence type="ECO:0000313" key="6">
    <source>
        <dbReference type="EMBL" id="KAF2410272.1"/>
    </source>
</evidence>
<dbReference type="InterPro" id="IPR036291">
    <property type="entry name" value="NAD(P)-bd_dom_sf"/>
</dbReference>
<proteinExistence type="inferred from homology"/>
<feature type="binding site" evidence="4">
    <location>
        <begin position="157"/>
        <end position="165"/>
    </location>
    <ligand>
        <name>NAD(+)</name>
        <dbReference type="ChEBI" id="CHEBI:57540"/>
    </ligand>
</feature>
<dbReference type="EMBL" id="LT629704">
    <property type="protein sequence ID" value="SDN02205.1"/>
    <property type="molecule type" value="Genomic_DNA"/>
</dbReference>